<dbReference type="RefSeq" id="WP_180959888.1">
    <property type="nucleotide sequence ID" value="NZ_FXZG01000005.1"/>
</dbReference>
<dbReference type="InterPro" id="IPR024083">
    <property type="entry name" value="Fumarase/histidase_N"/>
</dbReference>
<dbReference type="InterPro" id="IPR008948">
    <property type="entry name" value="L-Aspartase-like"/>
</dbReference>
<evidence type="ECO:0000313" key="2">
    <source>
        <dbReference type="EMBL" id="SMX76718.1"/>
    </source>
</evidence>
<proteinExistence type="predicted"/>
<dbReference type="Gene3D" id="1.10.275.10">
    <property type="entry name" value="Fumarase/aspartase (N-terminal domain)"/>
    <property type="match status" value="1"/>
</dbReference>
<dbReference type="AlphaFoldDB" id="A0A2H1INH5"/>
<dbReference type="SUPFAM" id="SSF48557">
    <property type="entry name" value="L-aspartase-like"/>
    <property type="match status" value="1"/>
</dbReference>
<dbReference type="InterPro" id="IPR001106">
    <property type="entry name" value="Aromatic_Lyase"/>
</dbReference>
<sequence>MSADGLHNCELLQLLKAEEASTADPLIREERAAVDRLLEAGDQPRIYGFTTLLGHLDDQDAGSDSQERLLQAHLVGNTFAMPPSWVRLTLACKLSQLSAGGSGIHPDTYSALRDILQVEEGPTAGVLLNGAWTSSYSSGDVVPGAWLVENLRQHHGLELRQPGDLITLINGNFISTAIGIAAHNKFLRVARAARTLLYSVQSFAREREVARSVQLSVTMRDLSPIEANIERAASQLHECLSSRLLNISCNPRFFISDGHTEYASQSSFLDFTLTSALSAATQCTSQMAAYLKGSVRLRESLTAADDNSPVQPTKVVQSMITRMANLSSGSPVGFTISESNGVEDVCDLSLESSIQLIRILNVLEEIVLIAREEAEATGIPFTPVVEPDCCFDLVQRWKLVDIEQALSANL</sequence>
<dbReference type="EC" id="4.3.1.3" evidence="2"/>
<name>A0A2H1INH5_BREAU</name>
<gene>
    <name evidence="2" type="ORF">BAUR920_01246</name>
</gene>
<reference evidence="3" key="1">
    <citation type="submission" date="2017-03" db="EMBL/GenBank/DDBJ databases">
        <authorList>
            <person name="Monnet C."/>
        </authorList>
    </citation>
    <scope>NUCLEOTIDE SEQUENCE [LARGE SCALE GENOMIC DNA]</scope>
    <source>
        <strain evidence="3">CNRZ 920</strain>
    </source>
</reference>
<dbReference type="GO" id="GO:0004397">
    <property type="term" value="F:histidine ammonia-lyase activity"/>
    <property type="evidence" value="ECO:0007669"/>
    <property type="project" value="UniProtKB-EC"/>
</dbReference>
<evidence type="ECO:0000256" key="1">
    <source>
        <dbReference type="ARBA" id="ARBA00023239"/>
    </source>
</evidence>
<dbReference type="EMBL" id="FXZG01000005">
    <property type="protein sequence ID" value="SMX76718.1"/>
    <property type="molecule type" value="Genomic_DNA"/>
</dbReference>
<dbReference type="Proteomes" id="UP000234289">
    <property type="component" value="Unassembled WGS sequence"/>
</dbReference>
<accession>A0A2H1INH5</accession>
<organism evidence="2 3">
    <name type="scientific">Brevibacterium aurantiacum</name>
    <dbReference type="NCBI Taxonomy" id="273384"/>
    <lineage>
        <taxon>Bacteria</taxon>
        <taxon>Bacillati</taxon>
        <taxon>Actinomycetota</taxon>
        <taxon>Actinomycetes</taxon>
        <taxon>Micrococcales</taxon>
        <taxon>Brevibacteriaceae</taxon>
        <taxon>Brevibacterium</taxon>
    </lineage>
</organism>
<evidence type="ECO:0000313" key="3">
    <source>
        <dbReference type="Proteomes" id="UP000234289"/>
    </source>
</evidence>
<protein>
    <submittedName>
        <fullName evidence="2">Histidine ammonia-lyase</fullName>
        <ecNumber evidence="2">4.3.1.3</ecNumber>
    </submittedName>
</protein>
<keyword evidence="1 2" id="KW-0456">Lyase</keyword>
<dbReference type="Pfam" id="PF00221">
    <property type="entry name" value="Lyase_aromatic"/>
    <property type="match status" value="1"/>
</dbReference>